<protein>
    <submittedName>
        <fullName evidence="1">Uncharacterized protein</fullName>
    </submittedName>
</protein>
<reference evidence="1" key="1">
    <citation type="submission" date="2021-10" db="EMBL/GenBank/DDBJ databases">
        <authorList>
            <person name="Piombo E."/>
        </authorList>
    </citation>
    <scope>NUCLEOTIDE SEQUENCE</scope>
</reference>
<name>A0A9N9YQU9_9HYPO</name>
<organism evidence="1 2">
    <name type="scientific">Clonostachys rhizophaga</name>
    <dbReference type="NCBI Taxonomy" id="160324"/>
    <lineage>
        <taxon>Eukaryota</taxon>
        <taxon>Fungi</taxon>
        <taxon>Dikarya</taxon>
        <taxon>Ascomycota</taxon>
        <taxon>Pezizomycotina</taxon>
        <taxon>Sordariomycetes</taxon>
        <taxon>Hypocreomycetidae</taxon>
        <taxon>Hypocreales</taxon>
        <taxon>Bionectriaceae</taxon>
        <taxon>Clonostachys</taxon>
    </lineage>
</organism>
<dbReference type="AlphaFoldDB" id="A0A9N9YQU9"/>
<comment type="caution">
    <text evidence="1">The sequence shown here is derived from an EMBL/GenBank/DDBJ whole genome shotgun (WGS) entry which is preliminary data.</text>
</comment>
<dbReference type="Proteomes" id="UP000696573">
    <property type="component" value="Unassembled WGS sequence"/>
</dbReference>
<dbReference type="EMBL" id="CABFNQ020000714">
    <property type="protein sequence ID" value="CAH0025644.1"/>
    <property type="molecule type" value="Genomic_DNA"/>
</dbReference>
<evidence type="ECO:0000313" key="2">
    <source>
        <dbReference type="Proteomes" id="UP000696573"/>
    </source>
</evidence>
<keyword evidence="2" id="KW-1185">Reference proteome</keyword>
<sequence>MAQDNSLNNSESQAGQDYKDEITQEINVLEDQTSGIANPDLLQTLKTAMEQQITDDAMNDIRAMITDNYYAHFRIELDNAGREENIRKFALLWQALQPESFSKPNFVELNEMLNGNHEFHDVEGITAFYKFKIDNQIKIAEQAGDTDTIALLYEAMQEPVIKQETMMHLENALRAKNVKSEPGWTRIKAPMSAELVKGTMSKELRKMINFGIMKT</sequence>
<accession>A0A9N9YQU9</accession>
<proteinExistence type="predicted"/>
<evidence type="ECO:0000313" key="1">
    <source>
        <dbReference type="EMBL" id="CAH0025644.1"/>
    </source>
</evidence>
<gene>
    <name evidence="1" type="ORF">CRHIZ90672A_00018997</name>
</gene>